<evidence type="ECO:0000313" key="8">
    <source>
        <dbReference type="Proteomes" id="UP000461443"/>
    </source>
</evidence>
<evidence type="ECO:0000256" key="4">
    <source>
        <dbReference type="ARBA" id="ARBA00023186"/>
    </source>
</evidence>
<comment type="caution">
    <text evidence="7">The sequence shown here is derived from an EMBL/GenBank/DDBJ whole genome shotgun (WGS) entry which is preliminary data.</text>
</comment>
<feature type="coiled-coil region" evidence="6">
    <location>
        <begin position="75"/>
        <end position="102"/>
    </location>
</feature>
<evidence type="ECO:0000256" key="3">
    <source>
        <dbReference type="ARBA" id="ARBA00022795"/>
    </source>
</evidence>
<keyword evidence="4" id="KW-0143">Chaperone</keyword>
<keyword evidence="7" id="KW-0282">Flagellum</keyword>
<reference evidence="7 8" key="1">
    <citation type="submission" date="2019-12" db="EMBL/GenBank/DDBJ databases">
        <authorList>
            <person name="Lee S.D."/>
        </authorList>
    </citation>
    <scope>NUCLEOTIDE SEQUENCE [LARGE SCALE GENOMIC DNA]</scope>
    <source>
        <strain evidence="7 8">SAP-6</strain>
    </source>
</reference>
<comment type="subcellular location">
    <subcellularLocation>
        <location evidence="1">Cytoplasm</location>
        <location evidence="1">Cytosol</location>
    </subcellularLocation>
</comment>
<protein>
    <recommendedName>
        <fullName evidence="5">Flagellar protein FliT</fullName>
    </recommendedName>
</protein>
<evidence type="ECO:0000256" key="2">
    <source>
        <dbReference type="ARBA" id="ARBA00022490"/>
    </source>
</evidence>
<proteinExistence type="predicted"/>
<keyword evidence="8" id="KW-1185">Reference proteome</keyword>
<dbReference type="Gene3D" id="1.20.58.380">
    <property type="entry name" value="Flagellar protein flit"/>
    <property type="match status" value="1"/>
</dbReference>
<keyword evidence="7" id="KW-0969">Cilium</keyword>
<reference evidence="7 8" key="2">
    <citation type="submission" date="2020-02" db="EMBL/GenBank/DDBJ databases">
        <title>The new genus of Enterobacteriales.</title>
        <authorList>
            <person name="Kim I.S."/>
        </authorList>
    </citation>
    <scope>NUCLEOTIDE SEQUENCE [LARGE SCALE GENOMIC DNA]</scope>
    <source>
        <strain evidence="7 8">SAP-6</strain>
    </source>
</reference>
<dbReference type="AlphaFoldDB" id="A0A845SHS8"/>
<keyword evidence="6" id="KW-0175">Coiled coil</keyword>
<evidence type="ECO:0000256" key="5">
    <source>
        <dbReference type="ARBA" id="ARBA00093797"/>
    </source>
</evidence>
<keyword evidence="3" id="KW-1005">Bacterial flagellum biogenesis</keyword>
<keyword evidence="7" id="KW-0966">Cell projection</keyword>
<evidence type="ECO:0000313" key="7">
    <source>
        <dbReference type="EMBL" id="NDL62596.1"/>
    </source>
</evidence>
<accession>A0A845SHS8</accession>
<sequence length="129" mass="14775">MMDACPSLLAHYQQILTLSENMLLMARQSEWDTLIYIEEKYVHAVAKIAELNAGQVTTLPIVIQDKITTILQHLLQNENEVNQLLQARLNQLRDLISQSNRQQSINSTYHKFSDHGSMLPGEIKKQTSE</sequence>
<dbReference type="RefSeq" id="WP_162365315.1">
    <property type="nucleotide sequence ID" value="NZ_WUBS01000004.1"/>
</dbReference>
<organism evidence="7 8">
    <name type="scientific">Acerihabitans arboris</name>
    <dbReference type="NCBI Taxonomy" id="2691583"/>
    <lineage>
        <taxon>Bacteria</taxon>
        <taxon>Pseudomonadati</taxon>
        <taxon>Pseudomonadota</taxon>
        <taxon>Gammaproteobacteria</taxon>
        <taxon>Enterobacterales</taxon>
        <taxon>Pectobacteriaceae</taxon>
        <taxon>Acerihabitans</taxon>
    </lineage>
</organism>
<dbReference type="Pfam" id="PF05400">
    <property type="entry name" value="FliT"/>
    <property type="match status" value="1"/>
</dbReference>
<dbReference type="InterPro" id="IPR008622">
    <property type="entry name" value="FliT"/>
</dbReference>
<evidence type="ECO:0000256" key="6">
    <source>
        <dbReference type="SAM" id="Coils"/>
    </source>
</evidence>
<dbReference type="EMBL" id="WUBS01000004">
    <property type="protein sequence ID" value="NDL62596.1"/>
    <property type="molecule type" value="Genomic_DNA"/>
</dbReference>
<dbReference type="GO" id="GO:0044781">
    <property type="term" value="P:bacterial-type flagellum organization"/>
    <property type="evidence" value="ECO:0007669"/>
    <property type="project" value="UniProtKB-KW"/>
</dbReference>
<evidence type="ECO:0000256" key="1">
    <source>
        <dbReference type="ARBA" id="ARBA00004514"/>
    </source>
</evidence>
<name>A0A845SHS8_9GAMM</name>
<gene>
    <name evidence="7" type="primary">fliT</name>
    <name evidence="7" type="ORF">GRH90_07495</name>
</gene>
<keyword evidence="2" id="KW-0963">Cytoplasm</keyword>
<dbReference type="Proteomes" id="UP000461443">
    <property type="component" value="Unassembled WGS sequence"/>
</dbReference>